<dbReference type="InterPro" id="IPR036872">
    <property type="entry name" value="CH_dom_sf"/>
</dbReference>
<dbReference type="GO" id="GO:0005516">
    <property type="term" value="F:calmodulin binding"/>
    <property type="evidence" value="ECO:0007669"/>
    <property type="project" value="TreeGrafter"/>
</dbReference>
<dbReference type="GO" id="GO:0051015">
    <property type="term" value="F:actin filament binding"/>
    <property type="evidence" value="ECO:0007669"/>
    <property type="project" value="TreeGrafter"/>
</dbReference>
<dbReference type="CDD" id="cd12206">
    <property type="entry name" value="RasGAP_IQGAP_related"/>
    <property type="match status" value="1"/>
</dbReference>
<accession>A6ZW14</accession>
<dbReference type="PANTHER" id="PTHR14149">
    <property type="entry name" value="RAS GTPASE-ACTIVATING PROTEIN WITH IQ MOTIF"/>
    <property type="match status" value="1"/>
</dbReference>
<dbReference type="GO" id="GO:0110085">
    <property type="term" value="C:mitotic actomyosin contractile ring"/>
    <property type="evidence" value="ECO:0007669"/>
    <property type="project" value="TreeGrafter"/>
</dbReference>
<dbReference type="GO" id="GO:1903479">
    <property type="term" value="P:mitotic actomyosin contractile ring assembly actin filament organization"/>
    <property type="evidence" value="ECO:0007669"/>
    <property type="project" value="TreeGrafter"/>
</dbReference>
<organism evidence="2 3">
    <name type="scientific">Saccharomyces cerevisiae (strain YJM789)</name>
    <name type="common">Baker's yeast</name>
    <dbReference type="NCBI Taxonomy" id="307796"/>
    <lineage>
        <taxon>Eukaryota</taxon>
        <taxon>Fungi</taxon>
        <taxon>Dikarya</taxon>
        <taxon>Ascomycota</taxon>
        <taxon>Saccharomycotina</taxon>
        <taxon>Saccharomycetes</taxon>
        <taxon>Saccharomycetales</taxon>
        <taxon>Saccharomycetaceae</taxon>
        <taxon>Saccharomyces</taxon>
    </lineage>
</organism>
<reference evidence="2 3" key="1">
    <citation type="journal article" date="2007" name="Proc. Natl. Acad. Sci. U.S.A.">
        <title>Genome sequencing and comparative analysis of Saccharomyces cerevisiae strain YJM789.</title>
        <authorList>
            <person name="Wei W."/>
            <person name="McCusker J.H."/>
            <person name="Hyman R.W."/>
            <person name="Jones T."/>
            <person name="Ning Y."/>
            <person name="Cao Z."/>
            <person name="Gu Z."/>
            <person name="Bruno D."/>
            <person name="Miranda M."/>
            <person name="Nguyen M."/>
            <person name="Wilhelmy J."/>
            <person name="Komp C."/>
            <person name="Tamse R."/>
            <person name="Wang X."/>
            <person name="Jia P."/>
            <person name="Luedi P."/>
            <person name="Oefner P.J."/>
            <person name="David L."/>
            <person name="Dietrich F.S."/>
            <person name="Li Y."/>
            <person name="Davis R.W."/>
            <person name="Steinmetz L.M."/>
        </authorList>
    </citation>
    <scope>NUCLEOTIDE SEQUENCE [LARGE SCALE GENOMIC DNA]</scope>
    <source>
        <strain evidence="2 3">YJM789</strain>
    </source>
</reference>
<dbReference type="CDD" id="cd21206">
    <property type="entry name" value="CH_IQGAP"/>
    <property type="match status" value="1"/>
</dbReference>
<dbReference type="InterPro" id="IPR000048">
    <property type="entry name" value="IQ_motif_EF-hand-BS"/>
</dbReference>
<dbReference type="Pfam" id="PF00307">
    <property type="entry name" value="CH"/>
    <property type="match status" value="1"/>
</dbReference>
<dbReference type="InterPro" id="IPR008936">
    <property type="entry name" value="Rho_GTPase_activation_prot"/>
</dbReference>
<dbReference type="Pfam" id="PF00612">
    <property type="entry name" value="IQ"/>
    <property type="match status" value="1"/>
</dbReference>
<dbReference type="HOGENOM" id="CLU_000972_1_0_1"/>
<dbReference type="GO" id="GO:0005096">
    <property type="term" value="F:GTPase activator activity"/>
    <property type="evidence" value="ECO:0007669"/>
    <property type="project" value="TreeGrafter"/>
</dbReference>
<dbReference type="Proteomes" id="UP000007060">
    <property type="component" value="Unassembled WGS sequence"/>
</dbReference>
<dbReference type="Pfam" id="PF03836">
    <property type="entry name" value="RasGAP_C"/>
    <property type="match status" value="1"/>
</dbReference>
<comment type="caution">
    <text evidence="2">The sequence shown here is derived from an EMBL/GenBank/DDBJ whole genome shotgun (WGS) entry which is preliminary data.</text>
</comment>
<dbReference type="Pfam" id="PF00616">
    <property type="entry name" value="RasGAP"/>
    <property type="match status" value="1"/>
</dbReference>
<feature type="domain" description="Calponin-homology (CH)" evidence="1">
    <location>
        <begin position="108"/>
        <end position="221"/>
    </location>
</feature>
<dbReference type="PROSITE" id="PS50021">
    <property type="entry name" value="CH"/>
    <property type="match status" value="1"/>
</dbReference>
<evidence type="ECO:0000313" key="3">
    <source>
        <dbReference type="Proteomes" id="UP000007060"/>
    </source>
</evidence>
<evidence type="ECO:0000313" key="2">
    <source>
        <dbReference type="EMBL" id="EDN60906.1"/>
    </source>
</evidence>
<dbReference type="SUPFAM" id="SSF48350">
    <property type="entry name" value="GTPase activation domain, GAP"/>
    <property type="match status" value="1"/>
</dbReference>
<dbReference type="Gene3D" id="1.10.418.10">
    <property type="entry name" value="Calponin-like domain"/>
    <property type="match status" value="1"/>
</dbReference>
<dbReference type="EMBL" id="AAFW02000135">
    <property type="protein sequence ID" value="EDN60906.1"/>
    <property type="molecule type" value="Genomic_DNA"/>
</dbReference>
<dbReference type="OrthoDB" id="775356at2759"/>
<dbReference type="SMART" id="SM00033">
    <property type="entry name" value="CH"/>
    <property type="match status" value="1"/>
</dbReference>
<dbReference type="InterPro" id="IPR001936">
    <property type="entry name" value="RasGAP_dom"/>
</dbReference>
<dbReference type="SUPFAM" id="SSF47576">
    <property type="entry name" value="Calponin-homology domain, CH-domain"/>
    <property type="match status" value="1"/>
</dbReference>
<evidence type="ECO:0000259" key="1">
    <source>
        <dbReference type="PROSITE" id="PS50021"/>
    </source>
</evidence>
<protein>
    <submittedName>
        <fullName evidence="2">Iqgap-related protein</fullName>
    </submittedName>
</protein>
<dbReference type="FunFam" id="1.10.418.10:FF:000113">
    <property type="entry name" value="Ras GTPase-activating-like protein IQG1"/>
    <property type="match status" value="1"/>
</dbReference>
<gene>
    <name evidence="2" type="primary">IQG1</name>
    <name evidence="2" type="ORF">SCY_5491</name>
</gene>
<name>A6ZW14_YEAS7</name>
<sequence length="1495" mass="172862">MTAYSGSPSKPGNNNSYLNRYVENLGTNVTPPLRPQSSSKINSSLNIASPSHLKTKTSASNSFATILSKKVESSVSKLKPSLPNKLVGKYTVDLSNYSKIELRYYEFLCRVSEVKIWIEAVIEEALPSEIELCVGDSLRNGVFLAKLTQRINPDLTTVIFPAGDKLQFKHTQNINAFFGLVEHVGVPDSFRFELQDLYNKKNIPQVFETLHILISMINKKWPGKTPALTNVSGQISFTKEEIAACKKAWPRIRDFKSLGTNINTAPASPEEPKEKRSGLIKDFNKFERPNIPVEEILVTPRKNITDANCSDFSNTPSPYNEAPKMSNLDVVVEKRKFTPIEPSLLGPTPSLEYSPIKNKSLSYYSPTISKYLTYDTEFYTRRSRAREEDLNYYQTFKYSPSHYSPMRRERMTEEQFLEKVVQLQNICRGVNTRFNLYIQKRLLNLFEQDIVRFQACLRGNKFRVLSSMYLPIRRAKIDVPHVEAIQSRIKGSRIRYKYDKLKFTLSRFSCTVELLQAYCRSKLLKTTVNTKLNDIEISHYPLTKLQSYMRASYVRKKVMSLNTKLNDERESIMKFSAIIRGNVVRCSEDAILSAVHDVHKENISKLQSLIRGIFTRSCLASIIYSLGKENCNIIQLSACIRGNAVRHKVQSLFAPENNLSETVHDLQGLVRGILVRYTLDLVDDIVEYNNLALFQAFSRGALVRESLDQKSSFYKRNVRSVIMIQSWIRKSLQRSAYLELLDCPNPSLWAVKKFVHLLNGTATIEEVQNQLESCQASLDSENMKKERLLKSIRQQLNINGVLDKFGLLKDKDHELGISDSTIPKSKYQKYEKLFYMLQVDPSYWKLLYLKEPEFVAKNVYMTFGTVNQRMNDRERSYFTRFVCEMLQNAINEAPSIESFLDNRSQFWQTILQDFLRRESPEFFSIIVPVLDYLSDPVVDFESDPYKIYQEIHGFSSPQHCSPVDDASTKNKFIDNLRCLWHAIEMVAEIYTRKVHTIPVEIRYLCTKIFCYAADKNIEEIDSLRAISSILVNVFVSEYLVNREYYGYKDSNVQKNNQKIDILMKSLATVFEIKNFDGFLDPLNQYANEIKPHIKDVLYNVLVDPEYEQEGDRLIYLDMVSPSPKLELLTEKVLEISGKFEEYLNEFPEADILHDILEKNLDNSSFPRSGRVTLELDASAYRFLVSDDKMRKIYDQVKRAFVYMMQIEDVDTNLYDLSISTILPQDEPNFANFLEQNPKIRDDPMIQKLKPLKYFTLKNVTLKKIHELESTGTFCSSDNKLQNFLNDIANTIKNPNYAIDYVTQEIYITKETLTKISEMNHSLDIELSRLKKHVDHTIKDFQKAKDFSPVHKSKFGNFKNAVKKVQGRERSELQGMKFKWNTKQLYERGVLKTIRGEKLAELTVKVFGSSGPKFPDIIFKISTSDGSRFGIQMIDKRKGPDKRYSDDVDSFSFKDLIKTQVEPKIETWKLFHSNVVVNNSQLLHLIVSFFYKRNAL</sequence>
<dbReference type="InterPro" id="IPR000593">
    <property type="entry name" value="RasGAP_C"/>
</dbReference>
<dbReference type="PANTHER" id="PTHR14149:SF14">
    <property type="entry name" value="CALPONIN-HOMOLOGY (CH) DOMAIN-CONTAINING PROTEIN"/>
    <property type="match status" value="1"/>
</dbReference>
<dbReference type="Gene3D" id="1.10.506.10">
    <property type="entry name" value="GTPase Activation - p120gap, domain 1"/>
    <property type="match status" value="1"/>
</dbReference>
<dbReference type="InterPro" id="IPR001715">
    <property type="entry name" value="CH_dom"/>
</dbReference>
<proteinExistence type="predicted"/>